<dbReference type="Proteomes" id="UP000838756">
    <property type="component" value="Unassembled WGS sequence"/>
</dbReference>
<comment type="subcellular location">
    <subcellularLocation>
        <location evidence="1">Cell membrane</location>
        <topology evidence="1">Multi-pass membrane protein</topology>
    </subcellularLocation>
</comment>
<keyword evidence="7" id="KW-0675">Receptor</keyword>
<evidence type="ECO:0000256" key="3">
    <source>
        <dbReference type="ARBA" id="ARBA00022475"/>
    </source>
</evidence>
<evidence type="ECO:0000256" key="8">
    <source>
        <dbReference type="ARBA" id="ARBA00023180"/>
    </source>
</evidence>
<dbReference type="AlphaFoldDB" id="A0A8S4R6D7"/>
<sequence length="114" mass="12588">MYLPRADSGRLVVGTWWIVVLIVVTTYSGNLVAFLTFPKFEIPITTVSELLESKTYTWSIKQGSFLETQLKDSDEPKYVSLLKGAEITSATGGVDGNMAASSSENCILFPRYNL</sequence>
<organism evidence="11 12">
    <name type="scientific">Pararge aegeria aegeria</name>
    <dbReference type="NCBI Taxonomy" id="348720"/>
    <lineage>
        <taxon>Eukaryota</taxon>
        <taxon>Metazoa</taxon>
        <taxon>Ecdysozoa</taxon>
        <taxon>Arthropoda</taxon>
        <taxon>Hexapoda</taxon>
        <taxon>Insecta</taxon>
        <taxon>Pterygota</taxon>
        <taxon>Neoptera</taxon>
        <taxon>Endopterygota</taxon>
        <taxon>Lepidoptera</taxon>
        <taxon>Glossata</taxon>
        <taxon>Ditrysia</taxon>
        <taxon>Papilionoidea</taxon>
        <taxon>Nymphalidae</taxon>
        <taxon>Satyrinae</taxon>
        <taxon>Satyrini</taxon>
        <taxon>Parargina</taxon>
        <taxon>Pararge</taxon>
    </lineage>
</organism>
<comment type="similarity">
    <text evidence="2">Belongs to the glutamate-gated ion channel (TC 1.A.10.1) family.</text>
</comment>
<dbReference type="PANTHER" id="PTHR42643:SF24">
    <property type="entry name" value="IONOTROPIC RECEPTOR 60A"/>
    <property type="match status" value="1"/>
</dbReference>
<evidence type="ECO:0000256" key="1">
    <source>
        <dbReference type="ARBA" id="ARBA00004651"/>
    </source>
</evidence>
<reference evidence="11" key="1">
    <citation type="submission" date="2022-03" db="EMBL/GenBank/DDBJ databases">
        <authorList>
            <person name="Lindestad O."/>
        </authorList>
    </citation>
    <scope>NUCLEOTIDE SEQUENCE</scope>
</reference>
<dbReference type="InterPro" id="IPR052192">
    <property type="entry name" value="Insect_Ionotropic_Sensory_Rcpt"/>
</dbReference>
<dbReference type="GO" id="GO:0005886">
    <property type="term" value="C:plasma membrane"/>
    <property type="evidence" value="ECO:0007669"/>
    <property type="project" value="UniProtKB-SubCell"/>
</dbReference>
<gene>
    <name evidence="11" type="primary">jg5809</name>
    <name evidence="11" type="ORF">PAEG_LOCUS9154</name>
</gene>
<dbReference type="InterPro" id="IPR001320">
    <property type="entry name" value="Iontro_rcpt_C"/>
</dbReference>
<evidence type="ECO:0000313" key="11">
    <source>
        <dbReference type="EMBL" id="CAH2229800.1"/>
    </source>
</evidence>
<name>A0A8S4R6D7_9NEOP</name>
<evidence type="ECO:0000313" key="12">
    <source>
        <dbReference type="Proteomes" id="UP000838756"/>
    </source>
</evidence>
<evidence type="ECO:0000256" key="2">
    <source>
        <dbReference type="ARBA" id="ARBA00008685"/>
    </source>
</evidence>
<evidence type="ECO:0000256" key="4">
    <source>
        <dbReference type="ARBA" id="ARBA00022692"/>
    </source>
</evidence>
<comment type="caution">
    <text evidence="11">The sequence shown here is derived from an EMBL/GenBank/DDBJ whole genome shotgun (WGS) entry which is preliminary data.</text>
</comment>
<protein>
    <submittedName>
        <fullName evidence="11">Jg5809 protein</fullName>
    </submittedName>
</protein>
<dbReference type="PANTHER" id="PTHR42643">
    <property type="entry name" value="IONOTROPIC RECEPTOR 20A-RELATED"/>
    <property type="match status" value="1"/>
</dbReference>
<dbReference type="EMBL" id="CAKXAJ010024747">
    <property type="protein sequence ID" value="CAH2229800.1"/>
    <property type="molecule type" value="Genomic_DNA"/>
</dbReference>
<dbReference type="GO" id="GO:0015276">
    <property type="term" value="F:ligand-gated monoatomic ion channel activity"/>
    <property type="evidence" value="ECO:0007669"/>
    <property type="project" value="InterPro"/>
</dbReference>
<evidence type="ECO:0000256" key="6">
    <source>
        <dbReference type="ARBA" id="ARBA00023136"/>
    </source>
</evidence>
<evidence type="ECO:0000259" key="10">
    <source>
        <dbReference type="Pfam" id="PF00060"/>
    </source>
</evidence>
<keyword evidence="3" id="KW-1003">Cell membrane</keyword>
<feature type="transmembrane region" description="Helical" evidence="9">
    <location>
        <begin position="15"/>
        <end position="37"/>
    </location>
</feature>
<keyword evidence="4 9" id="KW-0812">Transmembrane</keyword>
<accession>A0A8S4R6D7</accession>
<proteinExistence type="inferred from homology"/>
<keyword evidence="6 9" id="KW-0472">Membrane</keyword>
<dbReference type="GO" id="GO:0050906">
    <property type="term" value="P:detection of stimulus involved in sensory perception"/>
    <property type="evidence" value="ECO:0007669"/>
    <property type="project" value="UniProtKB-ARBA"/>
</dbReference>
<evidence type="ECO:0000256" key="5">
    <source>
        <dbReference type="ARBA" id="ARBA00022989"/>
    </source>
</evidence>
<keyword evidence="8" id="KW-0325">Glycoprotein</keyword>
<dbReference type="OrthoDB" id="5984008at2759"/>
<dbReference type="Gene3D" id="1.10.287.70">
    <property type="match status" value="1"/>
</dbReference>
<keyword evidence="12" id="KW-1185">Reference proteome</keyword>
<evidence type="ECO:0000256" key="7">
    <source>
        <dbReference type="ARBA" id="ARBA00023170"/>
    </source>
</evidence>
<dbReference type="Pfam" id="PF00060">
    <property type="entry name" value="Lig_chan"/>
    <property type="match status" value="1"/>
</dbReference>
<evidence type="ECO:0000256" key="9">
    <source>
        <dbReference type="SAM" id="Phobius"/>
    </source>
</evidence>
<keyword evidence="5 9" id="KW-1133">Transmembrane helix</keyword>
<feature type="domain" description="Ionotropic glutamate receptor C-terminal" evidence="10">
    <location>
        <begin position="3"/>
        <end position="83"/>
    </location>
</feature>